<dbReference type="Proteomes" id="UP001154282">
    <property type="component" value="Unassembled WGS sequence"/>
</dbReference>
<comment type="similarity">
    <text evidence="2">Belongs to the peptidase A1 family.</text>
</comment>
<dbReference type="InterPro" id="IPR032861">
    <property type="entry name" value="TAXi_N"/>
</dbReference>
<dbReference type="InterPro" id="IPR034161">
    <property type="entry name" value="Pepsin-like_plant"/>
</dbReference>
<dbReference type="GO" id="GO:0005576">
    <property type="term" value="C:extracellular region"/>
    <property type="evidence" value="ECO:0007669"/>
    <property type="project" value="UniProtKB-SubCell"/>
</dbReference>
<dbReference type="Gene3D" id="2.40.70.10">
    <property type="entry name" value="Acid Proteases"/>
    <property type="match status" value="2"/>
</dbReference>
<dbReference type="InterPro" id="IPR021109">
    <property type="entry name" value="Peptidase_aspartic_dom_sf"/>
</dbReference>
<dbReference type="CDD" id="cd05476">
    <property type="entry name" value="pepsin_A_like_plant"/>
    <property type="match status" value="1"/>
</dbReference>
<dbReference type="Pfam" id="PF14541">
    <property type="entry name" value="TAXi_C"/>
    <property type="match status" value="1"/>
</dbReference>
<dbReference type="InterPro" id="IPR033121">
    <property type="entry name" value="PEPTIDASE_A1"/>
</dbReference>
<dbReference type="PROSITE" id="PS51767">
    <property type="entry name" value="PEPTIDASE_A1"/>
    <property type="match status" value="1"/>
</dbReference>
<evidence type="ECO:0000256" key="6">
    <source>
        <dbReference type="ARBA" id="ARBA00022750"/>
    </source>
</evidence>
<evidence type="ECO:0000256" key="4">
    <source>
        <dbReference type="ARBA" id="ARBA00022670"/>
    </source>
</evidence>
<gene>
    <name evidence="11" type="ORF">LITE_LOCUS24000</name>
</gene>
<protein>
    <recommendedName>
        <fullName evidence="10">Peptidase A1 domain-containing protein</fullName>
    </recommendedName>
</protein>
<keyword evidence="12" id="KW-1185">Reference proteome</keyword>
<organism evidence="11 12">
    <name type="scientific">Linum tenue</name>
    <dbReference type="NCBI Taxonomy" id="586396"/>
    <lineage>
        <taxon>Eukaryota</taxon>
        <taxon>Viridiplantae</taxon>
        <taxon>Streptophyta</taxon>
        <taxon>Embryophyta</taxon>
        <taxon>Tracheophyta</taxon>
        <taxon>Spermatophyta</taxon>
        <taxon>Magnoliopsida</taxon>
        <taxon>eudicotyledons</taxon>
        <taxon>Gunneridae</taxon>
        <taxon>Pentapetalae</taxon>
        <taxon>rosids</taxon>
        <taxon>fabids</taxon>
        <taxon>Malpighiales</taxon>
        <taxon>Linaceae</taxon>
        <taxon>Linum</taxon>
    </lineage>
</organism>
<dbReference type="Pfam" id="PF14543">
    <property type="entry name" value="TAXi_N"/>
    <property type="match status" value="1"/>
</dbReference>
<dbReference type="SUPFAM" id="SSF50630">
    <property type="entry name" value="Acid proteases"/>
    <property type="match status" value="1"/>
</dbReference>
<dbReference type="FunFam" id="2.40.70.10:FF:000016">
    <property type="entry name" value="Probable aspartic protease At2g35615"/>
    <property type="match status" value="1"/>
</dbReference>
<name>A0AAV0LHP7_9ROSI</name>
<keyword evidence="6" id="KW-0064">Aspartyl protease</keyword>
<dbReference type="PROSITE" id="PS00141">
    <property type="entry name" value="ASP_PROTEASE"/>
    <property type="match status" value="1"/>
</dbReference>
<dbReference type="AlphaFoldDB" id="A0AAV0LHP7"/>
<proteinExistence type="inferred from homology"/>
<dbReference type="InterPro" id="IPR051708">
    <property type="entry name" value="Plant_Aspart_Prot_A1"/>
</dbReference>
<evidence type="ECO:0000256" key="8">
    <source>
        <dbReference type="ARBA" id="ARBA00023180"/>
    </source>
</evidence>
<evidence type="ECO:0000313" key="11">
    <source>
        <dbReference type="EMBL" id="CAI0433720.1"/>
    </source>
</evidence>
<keyword evidence="7" id="KW-0378">Hydrolase</keyword>
<dbReference type="GO" id="GO:0006508">
    <property type="term" value="P:proteolysis"/>
    <property type="evidence" value="ECO:0007669"/>
    <property type="project" value="UniProtKB-KW"/>
</dbReference>
<keyword evidence="5 9" id="KW-0732">Signal</keyword>
<reference evidence="11" key="1">
    <citation type="submission" date="2022-08" db="EMBL/GenBank/DDBJ databases">
        <authorList>
            <person name="Gutierrez-Valencia J."/>
        </authorList>
    </citation>
    <scope>NUCLEOTIDE SEQUENCE</scope>
</reference>
<dbReference type="GO" id="GO:0004190">
    <property type="term" value="F:aspartic-type endopeptidase activity"/>
    <property type="evidence" value="ECO:0007669"/>
    <property type="project" value="UniProtKB-KW"/>
</dbReference>
<feature type="signal peptide" evidence="9">
    <location>
        <begin position="1"/>
        <end position="21"/>
    </location>
</feature>
<dbReference type="PANTHER" id="PTHR47967">
    <property type="entry name" value="OS07G0603500 PROTEIN-RELATED"/>
    <property type="match status" value="1"/>
</dbReference>
<evidence type="ECO:0000259" key="10">
    <source>
        <dbReference type="PROSITE" id="PS51767"/>
    </source>
</evidence>
<evidence type="ECO:0000256" key="1">
    <source>
        <dbReference type="ARBA" id="ARBA00004613"/>
    </source>
</evidence>
<feature type="domain" description="Peptidase A1" evidence="10">
    <location>
        <begin position="91"/>
        <end position="434"/>
    </location>
</feature>
<dbReference type="FunFam" id="2.40.70.10:FF:000050">
    <property type="entry name" value="Aspartic proteinase CDR1"/>
    <property type="match status" value="1"/>
</dbReference>
<dbReference type="InterPro" id="IPR001969">
    <property type="entry name" value="Aspartic_peptidase_AS"/>
</dbReference>
<keyword evidence="3" id="KW-0964">Secreted</keyword>
<comment type="subcellular location">
    <subcellularLocation>
        <location evidence="1">Secreted</location>
    </subcellularLocation>
</comment>
<evidence type="ECO:0000313" key="12">
    <source>
        <dbReference type="Proteomes" id="UP001154282"/>
    </source>
</evidence>
<sequence length="441" mass="46481">MAASLLSLIITIIICCNVTAAAPNQPGGGFSVHLIHRDSATSPLYNPNETPTQRLGSALKRSINRLHRFAPKSTSSSSLPYSDVTASNGEYLMNISIGTPPFPILAVADTGSDVVWTQCKPCSSCYDQDAPIFDPAASSSYKTVPCSSNACSSLQAEGAYCSSSADAVCHYKVGYGDRSHTYGDLALDTLTMGSTAGRDVAFPKTLIGCGHDNAGTFNRNGSGLVGLGRGSASLVTQLGSSIGGKFSYCLVPFGSENRLTSSMNFGQNAVVSGAVSTPLFSHVSQPTFYFLKLEAVTVGKERLAFGGSSVVDGEEGNIIIDSGTTVTLVPSDFFAQLSDAVDSQVVGGEKARDPQDFLSLCYVADYSRLQVPPITFHFQGADVELTRDNAFVQVSDTVTCLAFYGSDDASIYGNVAQQNFLIGYDLQKGTVSFKPTDCARN</sequence>
<accession>A0AAV0LHP7</accession>
<evidence type="ECO:0000256" key="3">
    <source>
        <dbReference type="ARBA" id="ARBA00022525"/>
    </source>
</evidence>
<dbReference type="EMBL" id="CAMGYJ010000006">
    <property type="protein sequence ID" value="CAI0433720.1"/>
    <property type="molecule type" value="Genomic_DNA"/>
</dbReference>
<feature type="chain" id="PRO_5043561220" description="Peptidase A1 domain-containing protein" evidence="9">
    <location>
        <begin position="22"/>
        <end position="441"/>
    </location>
</feature>
<evidence type="ECO:0000256" key="5">
    <source>
        <dbReference type="ARBA" id="ARBA00022729"/>
    </source>
</evidence>
<dbReference type="InterPro" id="IPR032799">
    <property type="entry name" value="TAXi_C"/>
</dbReference>
<keyword evidence="8" id="KW-0325">Glycoprotein</keyword>
<comment type="caution">
    <text evidence="11">The sequence shown here is derived from an EMBL/GenBank/DDBJ whole genome shotgun (WGS) entry which is preliminary data.</text>
</comment>
<keyword evidence="4" id="KW-0645">Protease</keyword>
<evidence type="ECO:0000256" key="2">
    <source>
        <dbReference type="ARBA" id="ARBA00007447"/>
    </source>
</evidence>
<evidence type="ECO:0000256" key="9">
    <source>
        <dbReference type="SAM" id="SignalP"/>
    </source>
</evidence>
<dbReference type="PANTHER" id="PTHR47967:SF66">
    <property type="entry name" value="ASPARTIC PROTEINASE CDR1-RELATED"/>
    <property type="match status" value="1"/>
</dbReference>
<evidence type="ECO:0000256" key="7">
    <source>
        <dbReference type="ARBA" id="ARBA00022801"/>
    </source>
</evidence>